<reference evidence="1" key="1">
    <citation type="journal article" date="2021" name="Nat. Commun.">
        <title>Genomic analyses provide insights into spinach domestication and the genetic basis of agronomic traits.</title>
        <authorList>
            <person name="Cai X."/>
            <person name="Sun X."/>
            <person name="Xu C."/>
            <person name="Sun H."/>
            <person name="Wang X."/>
            <person name="Ge C."/>
            <person name="Zhang Z."/>
            <person name="Wang Q."/>
            <person name="Fei Z."/>
            <person name="Jiao C."/>
            <person name="Wang Q."/>
        </authorList>
    </citation>
    <scope>NUCLEOTIDE SEQUENCE [LARGE SCALE GENOMIC DNA]</scope>
    <source>
        <strain evidence="1">cv. Varoflay</strain>
    </source>
</reference>
<name>A0A9R0JZ56_SPIOL</name>
<sequence>MVLQWIYATVSPEILPSILIDDDLAENSWKLVHQIFQDNQNYRVAFLKTKLTNTKMVDSSVVAYCNRLKSLADQLANVGSPVSDQQLVLRTLAGLPEAYSYFLTNIQQKKTMPSFMKICSRLKL</sequence>
<dbReference type="PANTHER" id="PTHR47481">
    <property type="match status" value="1"/>
</dbReference>
<dbReference type="OrthoDB" id="1912561at2759"/>
<keyword evidence="1" id="KW-1185">Reference proteome</keyword>
<evidence type="ECO:0000313" key="1">
    <source>
        <dbReference type="Proteomes" id="UP000813463"/>
    </source>
</evidence>
<evidence type="ECO:0008006" key="3">
    <source>
        <dbReference type="Google" id="ProtNLM"/>
    </source>
</evidence>
<evidence type="ECO:0000313" key="2">
    <source>
        <dbReference type="RefSeq" id="XP_021852490.1"/>
    </source>
</evidence>
<dbReference type="KEGG" id="soe:110792007"/>
<gene>
    <name evidence="2" type="primary">LOC110792007</name>
</gene>
<organism evidence="1 2">
    <name type="scientific">Spinacia oleracea</name>
    <name type="common">Spinach</name>
    <dbReference type="NCBI Taxonomy" id="3562"/>
    <lineage>
        <taxon>Eukaryota</taxon>
        <taxon>Viridiplantae</taxon>
        <taxon>Streptophyta</taxon>
        <taxon>Embryophyta</taxon>
        <taxon>Tracheophyta</taxon>
        <taxon>Spermatophyta</taxon>
        <taxon>Magnoliopsida</taxon>
        <taxon>eudicotyledons</taxon>
        <taxon>Gunneridae</taxon>
        <taxon>Pentapetalae</taxon>
        <taxon>Caryophyllales</taxon>
        <taxon>Chenopodiaceae</taxon>
        <taxon>Chenopodioideae</taxon>
        <taxon>Anserineae</taxon>
        <taxon>Spinacia</taxon>
    </lineage>
</organism>
<accession>A0A9R0JZ56</accession>
<dbReference type="PANTHER" id="PTHR47481:SF42">
    <property type="entry name" value="RHO GTPASE-ACTIVATING PROTEIN GACK-LIKE"/>
    <property type="match status" value="1"/>
</dbReference>
<reference evidence="2" key="2">
    <citation type="submission" date="2025-08" db="UniProtKB">
        <authorList>
            <consortium name="RefSeq"/>
        </authorList>
    </citation>
    <scope>IDENTIFICATION</scope>
    <source>
        <tissue evidence="2">Leaf</tissue>
    </source>
</reference>
<protein>
    <recommendedName>
        <fullName evidence="3">Retrotransposon gag domain-containing protein</fullName>
    </recommendedName>
</protein>
<dbReference type="Pfam" id="PF14223">
    <property type="entry name" value="Retrotran_gag_2"/>
    <property type="match status" value="1"/>
</dbReference>
<dbReference type="Proteomes" id="UP000813463">
    <property type="component" value="Chromosome 4"/>
</dbReference>
<dbReference type="AlphaFoldDB" id="A0A9R0JZ56"/>
<dbReference type="GeneID" id="110792007"/>
<dbReference type="RefSeq" id="XP_021852490.1">
    <property type="nucleotide sequence ID" value="XM_021996798.1"/>
</dbReference>
<proteinExistence type="predicted"/>